<dbReference type="EMBL" id="JAKMXF010000007">
    <property type="protein sequence ID" value="KAI6661775.1"/>
    <property type="molecule type" value="Genomic_DNA"/>
</dbReference>
<proteinExistence type="inferred from homology"/>
<dbReference type="Gene3D" id="3.40.225.10">
    <property type="entry name" value="Class II aldolase/adducin N-terminal domain"/>
    <property type="match status" value="1"/>
</dbReference>
<feature type="domain" description="Class II aldolase/adducin N-terminal" evidence="2">
    <location>
        <begin position="100"/>
        <end position="261"/>
    </location>
</feature>
<gene>
    <name evidence="3" type="ORF">LOD99_9842</name>
</gene>
<dbReference type="SMART" id="SM01007">
    <property type="entry name" value="Aldolase_II"/>
    <property type="match status" value="1"/>
</dbReference>
<name>A0AAV7KLM6_9METZ</name>
<evidence type="ECO:0000313" key="3">
    <source>
        <dbReference type="EMBL" id="KAI6661775.1"/>
    </source>
</evidence>
<sequence>MHRTNESELSKISNRRQVSKLLSGDFRKSLESMVLTYKLSMTDNHKLSNPTRNDLSSPTTGVSSPLIGDVTSLTKRDTNDVIGDLTRFNDQPSELRLLTVKLTVLCRLIDHFGWYQPTLTDCSARIGSDTTVYTPLGMLFSKAKASNLLILYADSVIPDQNVDISTLNLHQHLLNRYKCVITVNTPVCAAIASISCGLLPLSKDYLVIGEIEYTDAESLRLHIPEARVIFIRNQGLVVVGNTVEEAFYHLFHVLTACTVQTIALSAGSDNILPMQCELQSNPLCDSHTADTYQSHFEYFSKLITDENLSNIASLDYSQVSTFPANPFLPQAILSNKNTNPFLSLSDDELEVISNTSICDQNTNIWDFTRYLYPSEDKWNFLPQQSNAGSNPITYTTEIKLESTLSQFTFSGDENDDMV</sequence>
<organism evidence="3 4">
    <name type="scientific">Oopsacas minuta</name>
    <dbReference type="NCBI Taxonomy" id="111878"/>
    <lineage>
        <taxon>Eukaryota</taxon>
        <taxon>Metazoa</taxon>
        <taxon>Porifera</taxon>
        <taxon>Hexactinellida</taxon>
        <taxon>Hexasterophora</taxon>
        <taxon>Lyssacinosida</taxon>
        <taxon>Leucopsacidae</taxon>
        <taxon>Oopsacas</taxon>
    </lineage>
</organism>
<dbReference type="Pfam" id="PF00596">
    <property type="entry name" value="Aldolase_II"/>
    <property type="match status" value="1"/>
</dbReference>
<dbReference type="PANTHER" id="PTHR10672:SF3">
    <property type="entry name" value="PROTEIN HU-LI TAI SHAO"/>
    <property type="match status" value="1"/>
</dbReference>
<dbReference type="InterPro" id="IPR051017">
    <property type="entry name" value="Aldolase-II_Adducin_sf"/>
</dbReference>
<evidence type="ECO:0000259" key="2">
    <source>
        <dbReference type="SMART" id="SM01007"/>
    </source>
</evidence>
<dbReference type="GO" id="GO:0005886">
    <property type="term" value="C:plasma membrane"/>
    <property type="evidence" value="ECO:0007669"/>
    <property type="project" value="UniProtKB-SubCell"/>
</dbReference>
<accession>A0AAV7KLM6</accession>
<dbReference type="AlphaFoldDB" id="A0AAV7KLM6"/>
<evidence type="ECO:0000313" key="4">
    <source>
        <dbReference type="Proteomes" id="UP001165289"/>
    </source>
</evidence>
<dbReference type="GO" id="GO:0005856">
    <property type="term" value="C:cytoskeleton"/>
    <property type="evidence" value="ECO:0007669"/>
    <property type="project" value="TreeGrafter"/>
</dbReference>
<dbReference type="SUPFAM" id="SSF53639">
    <property type="entry name" value="AraD/HMP-PK domain-like"/>
    <property type="match status" value="1"/>
</dbReference>
<dbReference type="Proteomes" id="UP001165289">
    <property type="component" value="Unassembled WGS sequence"/>
</dbReference>
<reference evidence="3 4" key="1">
    <citation type="journal article" date="2023" name="BMC Biol.">
        <title>The compact genome of the sponge Oopsacas minuta (Hexactinellida) is lacking key metazoan core genes.</title>
        <authorList>
            <person name="Santini S."/>
            <person name="Schenkelaars Q."/>
            <person name="Jourda C."/>
            <person name="Duchesne M."/>
            <person name="Belahbib H."/>
            <person name="Rocher C."/>
            <person name="Selva M."/>
            <person name="Riesgo A."/>
            <person name="Vervoort M."/>
            <person name="Leys S.P."/>
            <person name="Kodjabachian L."/>
            <person name="Le Bivic A."/>
            <person name="Borchiellini C."/>
            <person name="Claverie J.M."/>
            <person name="Renard E."/>
        </authorList>
    </citation>
    <scope>NUCLEOTIDE SEQUENCE [LARGE SCALE GENOMIC DNA]</scope>
    <source>
        <strain evidence="3">SPO-2</strain>
    </source>
</reference>
<evidence type="ECO:0000256" key="1">
    <source>
        <dbReference type="ARBA" id="ARBA00006274"/>
    </source>
</evidence>
<comment type="caution">
    <text evidence="3">The sequence shown here is derived from an EMBL/GenBank/DDBJ whole genome shotgun (WGS) entry which is preliminary data.</text>
</comment>
<protein>
    <submittedName>
        <fullName evidence="3">Alpha-adducin isoform X6</fullName>
    </submittedName>
</protein>
<dbReference type="InterPro" id="IPR001303">
    <property type="entry name" value="Aldolase_II/adducin_N"/>
</dbReference>
<comment type="similarity">
    <text evidence="1">Belongs to the aldolase class II family. Adducin subfamily.</text>
</comment>
<dbReference type="PANTHER" id="PTHR10672">
    <property type="entry name" value="ADDUCIN"/>
    <property type="match status" value="1"/>
</dbReference>
<keyword evidence="4" id="KW-1185">Reference proteome</keyword>
<dbReference type="GO" id="GO:0051015">
    <property type="term" value="F:actin filament binding"/>
    <property type="evidence" value="ECO:0007669"/>
    <property type="project" value="TreeGrafter"/>
</dbReference>
<dbReference type="InterPro" id="IPR036409">
    <property type="entry name" value="Aldolase_II/adducin_N_sf"/>
</dbReference>